<dbReference type="PROSITE" id="PS50053">
    <property type="entry name" value="UBIQUITIN_2"/>
    <property type="match status" value="1"/>
</dbReference>
<dbReference type="Pfam" id="PF00439">
    <property type="entry name" value="Bromodomain"/>
    <property type="match status" value="1"/>
</dbReference>
<feature type="compositionally biased region" description="Basic and acidic residues" evidence="8">
    <location>
        <begin position="1"/>
        <end position="10"/>
    </location>
</feature>
<dbReference type="SUPFAM" id="SSF54236">
    <property type="entry name" value="Ubiquitin-like"/>
    <property type="match status" value="1"/>
</dbReference>
<dbReference type="PRINTS" id="PR00503">
    <property type="entry name" value="BROMODOMAIN"/>
</dbReference>
<feature type="compositionally biased region" description="Basic and acidic residues" evidence="8">
    <location>
        <begin position="1655"/>
        <end position="1672"/>
    </location>
</feature>
<feature type="region of interest" description="Disordered" evidence="8">
    <location>
        <begin position="75"/>
        <end position="96"/>
    </location>
</feature>
<dbReference type="Gene3D" id="1.20.920.10">
    <property type="entry name" value="Bromodomain-like"/>
    <property type="match status" value="1"/>
</dbReference>
<evidence type="ECO:0000256" key="5">
    <source>
        <dbReference type="ARBA" id="ARBA00023163"/>
    </source>
</evidence>
<evidence type="ECO:0000256" key="3">
    <source>
        <dbReference type="ARBA" id="ARBA00023015"/>
    </source>
</evidence>
<dbReference type="InterPro" id="IPR009067">
    <property type="entry name" value="TAF_II_230-bd"/>
</dbReference>
<dbReference type="Pfam" id="PF12157">
    <property type="entry name" value="DUF3591"/>
    <property type="match status" value="1"/>
</dbReference>
<dbReference type="ExpressionAtlas" id="M8B1D6">
    <property type="expression patterns" value="baseline"/>
</dbReference>
<keyword evidence="5" id="KW-0804">Transcription</keyword>
<feature type="compositionally biased region" description="Basic and acidic residues" evidence="8">
    <location>
        <begin position="1717"/>
        <end position="1740"/>
    </location>
</feature>
<reference evidence="9" key="1">
    <citation type="submission" date="2015-06" db="UniProtKB">
        <authorList>
            <consortium name="EnsemblPlants"/>
        </authorList>
    </citation>
    <scope>IDENTIFICATION</scope>
</reference>
<accession>M8B1D6</accession>
<feature type="compositionally biased region" description="Polar residues" evidence="8">
    <location>
        <begin position="1314"/>
        <end position="1324"/>
    </location>
</feature>
<dbReference type="GO" id="GO:0016251">
    <property type="term" value="F:RNA polymerase II general transcription initiation factor activity"/>
    <property type="evidence" value="ECO:0007669"/>
    <property type="project" value="InterPro"/>
</dbReference>
<dbReference type="GO" id="GO:0051123">
    <property type="term" value="P:RNA polymerase II preinitiation complex assembly"/>
    <property type="evidence" value="ECO:0007669"/>
    <property type="project" value="TreeGrafter"/>
</dbReference>
<dbReference type="InterPro" id="IPR000626">
    <property type="entry name" value="Ubiquitin-like_dom"/>
</dbReference>
<protein>
    <recommendedName>
        <fullName evidence="7">Transcription initiation factor TFIID subunit 1</fullName>
    </recommendedName>
</protein>
<dbReference type="SMART" id="SM00297">
    <property type="entry name" value="BROMO"/>
    <property type="match status" value="1"/>
</dbReference>
<dbReference type="InterPro" id="IPR029071">
    <property type="entry name" value="Ubiquitin-like_domsf"/>
</dbReference>
<feature type="region of interest" description="Disordered" evidence="8">
    <location>
        <begin position="1704"/>
        <end position="1762"/>
    </location>
</feature>
<comment type="similarity">
    <text evidence="2">Belongs to the TAF1 family.</text>
</comment>
<feature type="region of interest" description="Disordered" evidence="8">
    <location>
        <begin position="1516"/>
        <end position="1539"/>
    </location>
</feature>
<dbReference type="PROSITE" id="PS50014">
    <property type="entry name" value="BROMODOMAIN_2"/>
    <property type="match status" value="1"/>
</dbReference>
<keyword evidence="3" id="KW-0805">Transcription regulation</keyword>
<proteinExistence type="inferred from homology"/>
<evidence type="ECO:0000313" key="9">
    <source>
        <dbReference type="EnsemblPlants" id="EMT07791"/>
    </source>
</evidence>
<dbReference type="InterPro" id="IPR018359">
    <property type="entry name" value="Bromodomain_CS"/>
</dbReference>
<dbReference type="InterPro" id="IPR022591">
    <property type="entry name" value="TAF1_HAT_dom"/>
</dbReference>
<feature type="region of interest" description="Disordered" evidence="8">
    <location>
        <begin position="1567"/>
        <end position="1597"/>
    </location>
</feature>
<evidence type="ECO:0000256" key="4">
    <source>
        <dbReference type="ARBA" id="ARBA00023117"/>
    </source>
</evidence>
<dbReference type="FunFam" id="1.20.920.10:FF:000043">
    <property type="entry name" value="Transcription initiation factor TFIID subunit 1"/>
    <property type="match status" value="1"/>
</dbReference>
<comment type="subcellular location">
    <subcellularLocation>
        <location evidence="1">Nucleus</location>
    </subcellularLocation>
</comment>
<dbReference type="SUPFAM" id="SSF47055">
    <property type="entry name" value="TAF(II)230 TBP-binding fragment"/>
    <property type="match status" value="1"/>
</dbReference>
<feature type="compositionally biased region" description="Acidic residues" evidence="8">
    <location>
        <begin position="17"/>
        <end position="29"/>
    </location>
</feature>
<evidence type="ECO:0000256" key="1">
    <source>
        <dbReference type="ARBA" id="ARBA00004123"/>
    </source>
</evidence>
<dbReference type="InterPro" id="IPR036427">
    <property type="entry name" value="Bromodomain-like_sf"/>
</dbReference>
<feature type="region of interest" description="Disordered" evidence="8">
    <location>
        <begin position="1"/>
        <end position="34"/>
    </location>
</feature>
<evidence type="ECO:0000256" key="7">
    <source>
        <dbReference type="ARBA" id="ARBA00040102"/>
    </source>
</evidence>
<sequence length="1881" mass="211078">MSDGERRDEDVATTSAADDDDDEDYEEPGGENHFLGFMFGNVDDAGDLDADYLDEDAKEHLFALADKLGASLKDIDLTKSSPATADPSEQDYDEKAEDAVDYEDIDEQYDGPEVEAATEEDHLLSKKDYFSSNTMFASVSSKVSVFDEENYDEDEEPPNDIELPGDNVIQDVISAEQPEISPSNDNPAIGKVSSPLPQSGETMDVEYEVCQEEIDTEEDQLESKSASTLPVLCIEDGSVILKFSEIFGAQEPVRKVKTDQHKRPVNKELCITNISGIVEDDEEVFLRSTIQDVSSLKHIKMNEEFIESDSDELISSDTFGFKDLCLSEQPMKDVHKEFPTAKQALVCPDVYPLEHEDWENGIIWGNSPASESQSCLKSCLISEESSDAHSEDEAKDYGYVSRRCDVQDKNNGSPVITEPFGCTEMPASASYHSPENSYPPLIKETPQEKNDLDHAEPNNINGTVKINTMKCLSNLSLLNKELLEGSWLDNVIWDPSEDTPKPKLILDLKDDQMLFEILDEKNGDHLRSHARAMIVSRPIKTATVENFGHNNQAITLDAQFNISNDKFYSNRKMSQQAKSHTKKRSSMGIKVVHSVPGQKLQTMKPKLSTNEIANFHRPKAKWYPHENKLAAELQGAACSHGSMTVIVMTLAGKGVKLLVNAEETPLSVKSKASKKLGYLESHQQLFYDALTLLHAEFRPSEKIKLFGYGKELQDDISLAMQNVRPNSILHVVRTEVHLWPKAQKLPGEDKALRPPGAFRKKADLSVKDGHVFLMEYCEERPLLLANAGMGARLCTYYQKTSPTDQTAISLRSNNDGLGTVLAIEPADKSPFLGDVRSGSQQSCLETNMYRAPAFPHKLASTDYLLVRSPKGMLSLRRIDKLYAVGQQEPHMEVFSPGTKNLQNHLLNRMLVYVYREFRLRERPGVLSQIRADEVPIQHPLTEAIVRKRLKHCADLKKGPNGHYYWTQRPDFRIPSEEELRRLVSPESFNFRFERGSCLAIEFMVCCHESMQAGLHRLNRLGIEKLTQPVGLASAMNQLPDEAIELAAAAHIERELQITSWNLTSNFVACTNQDRENIERLEITGVGDPSGRGLGFSYVRVTPKAPVSNSSHKKKSAAAKGTTVTGTDADLRRLSMDAARELLLKFGVPDEQIDKLTRWHRIAMVRKLSSEQAASGITIDEIPVSKFARGQRMSFMQLQQQTKEKCQEIWDRQIQSLSAIDGDDNGSDTEAHSDLDSFAGDLENLLDAEEFDDEDVGTADLRSDKADGMRGLKMRRCPTQAQFNEEIQDDQAEAALVKKLLEESGNDTKRKKQPVDTTNQGANKTKQFKALTPKESTPRGAKEVDSSFTEGGLSSKLKTKLTVDANDIILVKKKNVQGKDGLKEKRQGARGDSLVCGACGQLGHMRTNKLCPKYGEDPETSEMDAVSYRPNPLDVASHGQTKTLGRRLVAKVSSDVPETEGQESIEKIKPVKFRCGAPEKSLDRNRSVAGSLVSDKLTTDATDLRSTGKVSKIKIYSKPKTEDYPPDTPKPSVVIRPPASDVGHLRSPWIGIDLRSTGKVSKIKIYSKPKTEDYPPDTPKPSVVIRPPAEVEKDVPRKKVIIKQPKGHVDQLRAIEVRSGQEPRKIRKIAELSSFEKNSRDDDGWYAGEPSQMNSSHDRLGRDGNRKSKEVMGADESWRAFKEQRERQEQRLIEARIYSREEELQKAKKKSKKKKKHEFRDADILDHRPYRNDRKVPERDRASKRRTPADMTDYAPSAKRRRGGEVELSNILEKIVDHLRNQTAISLLFLKPVTKKVAPDYYDVIQRPMDLGTIRDKARKMEYKNRYEFRNDVAQIADNAHIYNETRHPHIPPLADELLELCDNLLDESADVLDDAESAMES</sequence>
<keyword evidence="4" id="KW-0103">Bromodomain</keyword>
<dbReference type="PROSITE" id="PS00633">
    <property type="entry name" value="BROMODOMAIN_1"/>
    <property type="match status" value="1"/>
</dbReference>
<dbReference type="InterPro" id="IPR036741">
    <property type="entry name" value="TAFII-230_TBP-bd_sf"/>
</dbReference>
<feature type="region of interest" description="Disordered" evidence="8">
    <location>
        <begin position="1301"/>
        <end position="1350"/>
    </location>
</feature>
<dbReference type="InterPro" id="IPR001487">
    <property type="entry name" value="Bromodomain"/>
</dbReference>
<evidence type="ECO:0000256" key="2">
    <source>
        <dbReference type="ARBA" id="ARBA00009064"/>
    </source>
</evidence>
<feature type="compositionally biased region" description="Basic residues" evidence="8">
    <location>
        <begin position="1706"/>
        <end position="1716"/>
    </location>
</feature>
<dbReference type="InterPro" id="IPR040240">
    <property type="entry name" value="TAF1"/>
</dbReference>
<dbReference type="EnsemblPlants" id="EMT07791">
    <property type="protein sequence ID" value="EMT07791"/>
    <property type="gene ID" value="F775_01982"/>
</dbReference>
<organism evidence="9">
    <name type="scientific">Aegilops tauschii</name>
    <name type="common">Tausch's goatgrass</name>
    <name type="synonym">Aegilops squarrosa</name>
    <dbReference type="NCBI Taxonomy" id="37682"/>
    <lineage>
        <taxon>Eukaryota</taxon>
        <taxon>Viridiplantae</taxon>
        <taxon>Streptophyta</taxon>
        <taxon>Embryophyta</taxon>
        <taxon>Tracheophyta</taxon>
        <taxon>Spermatophyta</taxon>
        <taxon>Magnoliopsida</taxon>
        <taxon>Liliopsida</taxon>
        <taxon>Poales</taxon>
        <taxon>Poaceae</taxon>
        <taxon>BOP clade</taxon>
        <taxon>Pooideae</taxon>
        <taxon>Triticodae</taxon>
        <taxon>Triticeae</taxon>
        <taxon>Triticinae</taxon>
        <taxon>Aegilops</taxon>
    </lineage>
</organism>
<dbReference type="PANTHER" id="PTHR13900">
    <property type="entry name" value="TRANSCRIPTION INITIATION FACTOR TFIID"/>
    <property type="match status" value="1"/>
</dbReference>
<keyword evidence="6" id="KW-0539">Nucleus</keyword>
<name>M8B1D6_AEGTA</name>
<evidence type="ECO:0000256" key="6">
    <source>
        <dbReference type="ARBA" id="ARBA00023242"/>
    </source>
</evidence>
<feature type="region of interest" description="Disordered" evidence="8">
    <location>
        <begin position="1637"/>
        <end position="1672"/>
    </location>
</feature>
<feature type="compositionally biased region" description="Basic and acidic residues" evidence="8">
    <location>
        <begin position="1335"/>
        <end position="1344"/>
    </location>
</feature>
<dbReference type="SUPFAM" id="SSF47370">
    <property type="entry name" value="Bromodomain"/>
    <property type="match status" value="1"/>
</dbReference>
<dbReference type="GO" id="GO:0005669">
    <property type="term" value="C:transcription factor TFIID complex"/>
    <property type="evidence" value="ECO:0007669"/>
    <property type="project" value="InterPro"/>
</dbReference>
<dbReference type="CDD" id="cd04369">
    <property type="entry name" value="Bromodomain"/>
    <property type="match status" value="1"/>
</dbReference>
<feature type="region of interest" description="Disordered" evidence="8">
    <location>
        <begin position="179"/>
        <end position="199"/>
    </location>
</feature>
<dbReference type="Pfam" id="PF09247">
    <property type="entry name" value="TBP-binding"/>
    <property type="match status" value="1"/>
</dbReference>
<dbReference type="Gene3D" id="3.10.20.90">
    <property type="entry name" value="Phosphatidylinositol 3-kinase Catalytic Subunit, Chain A, domain 1"/>
    <property type="match status" value="1"/>
</dbReference>
<dbReference type="GO" id="GO:0004402">
    <property type="term" value="F:histone acetyltransferase activity"/>
    <property type="evidence" value="ECO:0007669"/>
    <property type="project" value="InterPro"/>
</dbReference>
<dbReference type="GO" id="GO:0017025">
    <property type="term" value="F:TBP-class protein binding"/>
    <property type="evidence" value="ECO:0007669"/>
    <property type="project" value="InterPro"/>
</dbReference>
<evidence type="ECO:0000256" key="8">
    <source>
        <dbReference type="SAM" id="MobiDB-lite"/>
    </source>
</evidence>
<dbReference type="PANTHER" id="PTHR13900:SF0">
    <property type="entry name" value="TRANSCRIPTION INITIATION FACTOR TFIID SUBUNIT 1"/>
    <property type="match status" value="1"/>
</dbReference>